<keyword evidence="3" id="KW-1003">Cell membrane</keyword>
<proteinExistence type="predicted"/>
<feature type="transmembrane region" description="Helical" evidence="7">
    <location>
        <begin position="226"/>
        <end position="251"/>
    </location>
</feature>
<protein>
    <submittedName>
        <fullName evidence="9">MFS transporter</fullName>
    </submittedName>
</protein>
<evidence type="ECO:0000256" key="7">
    <source>
        <dbReference type="SAM" id="Phobius"/>
    </source>
</evidence>
<dbReference type="InterPro" id="IPR011701">
    <property type="entry name" value="MFS"/>
</dbReference>
<keyword evidence="5 7" id="KW-1133">Transmembrane helix</keyword>
<keyword evidence="2" id="KW-0813">Transport</keyword>
<feature type="transmembrane region" description="Helical" evidence="7">
    <location>
        <begin position="168"/>
        <end position="189"/>
    </location>
</feature>
<keyword evidence="4 7" id="KW-0812">Transmembrane</keyword>
<reference evidence="9 10" key="1">
    <citation type="submission" date="2015-09" db="EMBL/GenBank/DDBJ databases">
        <title>Genome sequencing project for genomic taxonomy and phylogenomics of Bacillus-like bacteria.</title>
        <authorList>
            <person name="Liu B."/>
            <person name="Wang J."/>
            <person name="Zhu Y."/>
            <person name="Liu G."/>
            <person name="Chen Q."/>
            <person name="Chen Z."/>
            <person name="Lan J."/>
            <person name="Che J."/>
            <person name="Ge C."/>
            <person name="Shi H."/>
            <person name="Pan Z."/>
            <person name="Liu X."/>
        </authorList>
    </citation>
    <scope>NUCLEOTIDE SEQUENCE [LARGE SCALE GENOMIC DNA]</scope>
    <source>
        <strain evidence="9 10">LMG 18435</strain>
    </source>
</reference>
<evidence type="ECO:0000256" key="4">
    <source>
        <dbReference type="ARBA" id="ARBA00022692"/>
    </source>
</evidence>
<dbReference type="FunFam" id="1.20.1720.10:FF:000004">
    <property type="entry name" value="EmrB/QacA family drug resistance transporter"/>
    <property type="match status" value="1"/>
</dbReference>
<evidence type="ECO:0000256" key="1">
    <source>
        <dbReference type="ARBA" id="ARBA00004651"/>
    </source>
</evidence>
<comment type="caution">
    <text evidence="9">The sequence shown here is derived from an EMBL/GenBank/DDBJ whole genome shotgun (WGS) entry which is preliminary data.</text>
</comment>
<dbReference type="EMBL" id="LJJC01000004">
    <property type="protein sequence ID" value="KQL52617.1"/>
    <property type="molecule type" value="Genomic_DNA"/>
</dbReference>
<feature type="transmembrane region" description="Helical" evidence="7">
    <location>
        <begin position="402"/>
        <end position="419"/>
    </location>
</feature>
<evidence type="ECO:0000256" key="6">
    <source>
        <dbReference type="ARBA" id="ARBA00023136"/>
    </source>
</evidence>
<dbReference type="PANTHER" id="PTHR23501">
    <property type="entry name" value="MAJOR FACILITATOR SUPERFAMILY"/>
    <property type="match status" value="1"/>
</dbReference>
<organism evidence="9 10">
    <name type="scientific">Heyndrickxia shackletonii</name>
    <dbReference type="NCBI Taxonomy" id="157838"/>
    <lineage>
        <taxon>Bacteria</taxon>
        <taxon>Bacillati</taxon>
        <taxon>Bacillota</taxon>
        <taxon>Bacilli</taxon>
        <taxon>Bacillales</taxon>
        <taxon>Bacillaceae</taxon>
        <taxon>Heyndrickxia</taxon>
    </lineage>
</organism>
<dbReference type="Gene3D" id="1.20.1720.10">
    <property type="entry name" value="Multidrug resistance protein D"/>
    <property type="match status" value="1"/>
</dbReference>
<name>A0A0Q3TG46_9BACI</name>
<dbReference type="AlphaFoldDB" id="A0A0Q3TG46"/>
<feature type="transmembrane region" description="Helical" evidence="7">
    <location>
        <begin position="272"/>
        <end position="295"/>
    </location>
</feature>
<dbReference type="NCBIfam" id="TIGR00711">
    <property type="entry name" value="efflux_EmrB"/>
    <property type="match status" value="1"/>
</dbReference>
<dbReference type="InterPro" id="IPR036259">
    <property type="entry name" value="MFS_trans_sf"/>
</dbReference>
<dbReference type="PROSITE" id="PS50850">
    <property type="entry name" value="MFS"/>
    <property type="match status" value="1"/>
</dbReference>
<feature type="transmembrane region" description="Helical" evidence="7">
    <location>
        <begin position="82"/>
        <end position="102"/>
    </location>
</feature>
<evidence type="ECO:0000259" key="8">
    <source>
        <dbReference type="PROSITE" id="PS50850"/>
    </source>
</evidence>
<dbReference type="STRING" id="157838.AN964_03105"/>
<evidence type="ECO:0000256" key="3">
    <source>
        <dbReference type="ARBA" id="ARBA00022475"/>
    </source>
</evidence>
<feature type="domain" description="Major facilitator superfamily (MFS) profile" evidence="8">
    <location>
        <begin position="17"/>
        <end position="498"/>
    </location>
</feature>
<dbReference type="Pfam" id="PF07690">
    <property type="entry name" value="MFS_1"/>
    <property type="match status" value="2"/>
</dbReference>
<dbReference type="GO" id="GO:0005886">
    <property type="term" value="C:plasma membrane"/>
    <property type="evidence" value="ECO:0007669"/>
    <property type="project" value="UniProtKB-SubCell"/>
</dbReference>
<dbReference type="CDD" id="cd17502">
    <property type="entry name" value="MFS_Azr1_MDR_like"/>
    <property type="match status" value="1"/>
</dbReference>
<evidence type="ECO:0000256" key="5">
    <source>
        <dbReference type="ARBA" id="ARBA00022989"/>
    </source>
</evidence>
<dbReference type="Proteomes" id="UP000051888">
    <property type="component" value="Unassembled WGS sequence"/>
</dbReference>
<keyword evidence="6 7" id="KW-0472">Membrane</keyword>
<evidence type="ECO:0000256" key="2">
    <source>
        <dbReference type="ARBA" id="ARBA00022448"/>
    </source>
</evidence>
<dbReference type="GO" id="GO:0022857">
    <property type="term" value="F:transmembrane transporter activity"/>
    <property type="evidence" value="ECO:0007669"/>
    <property type="project" value="InterPro"/>
</dbReference>
<feature type="transmembrane region" description="Helical" evidence="7">
    <location>
        <begin position="52"/>
        <end position="70"/>
    </location>
</feature>
<dbReference type="SUPFAM" id="SSF103473">
    <property type="entry name" value="MFS general substrate transporter"/>
    <property type="match status" value="2"/>
</dbReference>
<evidence type="ECO:0000313" key="9">
    <source>
        <dbReference type="EMBL" id="KQL52617.1"/>
    </source>
</evidence>
<accession>A0A0Q3TG46</accession>
<gene>
    <name evidence="9" type="ORF">AN964_03105</name>
</gene>
<feature type="transmembrane region" description="Helical" evidence="7">
    <location>
        <begin position="108"/>
        <end position="129"/>
    </location>
</feature>
<feature type="transmembrane region" description="Helical" evidence="7">
    <location>
        <begin position="476"/>
        <end position="494"/>
    </location>
</feature>
<feature type="transmembrane region" description="Helical" evidence="7">
    <location>
        <begin position="141"/>
        <end position="162"/>
    </location>
</feature>
<dbReference type="InterPro" id="IPR020846">
    <property type="entry name" value="MFS_dom"/>
</dbReference>
<feature type="transmembrane region" description="Helical" evidence="7">
    <location>
        <begin position="307"/>
        <end position="324"/>
    </location>
</feature>
<keyword evidence="10" id="KW-1185">Reference proteome</keyword>
<evidence type="ECO:0000313" key="10">
    <source>
        <dbReference type="Proteomes" id="UP000051888"/>
    </source>
</evidence>
<feature type="transmembrane region" description="Helical" evidence="7">
    <location>
        <begin position="360"/>
        <end position="381"/>
    </location>
</feature>
<dbReference type="PATRIC" id="fig|157838.3.peg.690"/>
<dbReference type="Gene3D" id="1.20.1250.20">
    <property type="entry name" value="MFS general substrate transporter like domains"/>
    <property type="match status" value="1"/>
</dbReference>
<dbReference type="InterPro" id="IPR004638">
    <property type="entry name" value="EmrB-like"/>
</dbReference>
<sequence length="508" mass="54868">MKRGISMVSNESKIGFVVAGLLLGILMGAMDNTIVAASMPTIVGELGGLDKFIWVTSAYLVATMASMPIFGKLSDMYGRKRFFIFGLIIFLVGSALCGTAQSITQLSIYRAIQGIGGGSLMPIAFTIIFDIFPPEKRGKMTGLFGAVFGLSSVVGPLLGAYITDQIDWRWIFYINLPLGVISLFFIIQFYKENLNLKKLKIDWIGAITLIGAVVSLMFALELGGNQYAWGSTMIISLFAIFAVLFVIFLIVERKVAEPIISFSLFKSQLFAATQGAAFFYGAAFIITTVMIPIFVQSVYGGSATNSGVILIPMMIGSVIGSQAGGQSVRRFSYRGIMLVSVVLFFAGMFLLSTIDVNTPRYLLTIFMVLTGLGMGFNFSLLSMATQHNIEPQRRGIATSTNNFFRTLGMTLGVTIFGTIQNHLLNSKLQDAFGQMKGFAGHMDSRALLSTDARAKIPPEILHKITGAMAHSVSTTFGWALIPIGLGFVAILLMGKERLMAPGKGKGAA</sequence>
<dbReference type="PANTHER" id="PTHR23501:SF170">
    <property type="entry name" value="MULTIDRUG RESISTANCE PROTEIN 3"/>
    <property type="match status" value="1"/>
</dbReference>
<feature type="transmembrane region" description="Helical" evidence="7">
    <location>
        <begin position="336"/>
        <end position="354"/>
    </location>
</feature>
<feature type="transmembrane region" description="Helical" evidence="7">
    <location>
        <begin position="201"/>
        <end position="220"/>
    </location>
</feature>
<comment type="subcellular location">
    <subcellularLocation>
        <location evidence="1">Cell membrane</location>
        <topology evidence="1">Multi-pass membrane protein</topology>
    </subcellularLocation>
</comment>